<proteinExistence type="predicted"/>
<evidence type="ECO:0000256" key="1">
    <source>
        <dbReference type="SAM" id="MobiDB-lite"/>
    </source>
</evidence>
<dbReference type="PANTHER" id="PTHR36302">
    <property type="entry name" value="BLR7088 PROTEIN"/>
    <property type="match status" value="1"/>
</dbReference>
<sequence>MRKLAILGLSALALSLAACGQKAEAPSGEASDTAAAGPEAAPGVVVTDAMVRLPAVPGRPGAAYFTVSQGSGAPRKIAAVHVEGAERAEMHETVTKNGISSMQQVKDVPIEAGKSAEFKPGGLHVMLFDVADTLKAGTTTELTITLDNGDKVSVPAKVETLGGGSGGEAMEGMDHSGHDMSGHDMSGHDMSKM</sequence>
<dbReference type="PANTHER" id="PTHR36302:SF1">
    <property type="entry name" value="COPPER CHAPERONE PCU(A)C"/>
    <property type="match status" value="1"/>
</dbReference>
<protein>
    <submittedName>
        <fullName evidence="3">Copper chaperone PCu(A)C</fullName>
    </submittedName>
</protein>
<comment type="caution">
    <text evidence="3">The sequence shown here is derived from an EMBL/GenBank/DDBJ whole genome shotgun (WGS) entry which is preliminary data.</text>
</comment>
<evidence type="ECO:0000313" key="3">
    <source>
        <dbReference type="EMBL" id="MBF9150110.1"/>
    </source>
</evidence>
<dbReference type="Gene3D" id="2.60.40.1890">
    <property type="entry name" value="PCu(A)C copper chaperone"/>
    <property type="match status" value="1"/>
</dbReference>
<organism evidence="3 4">
    <name type="scientific">Novosphingobium jiangmenense</name>
    <dbReference type="NCBI Taxonomy" id="2791981"/>
    <lineage>
        <taxon>Bacteria</taxon>
        <taxon>Pseudomonadati</taxon>
        <taxon>Pseudomonadota</taxon>
        <taxon>Alphaproteobacteria</taxon>
        <taxon>Sphingomonadales</taxon>
        <taxon>Sphingomonadaceae</taxon>
        <taxon>Novosphingobium</taxon>
    </lineage>
</organism>
<feature type="compositionally biased region" description="Basic and acidic residues" evidence="1">
    <location>
        <begin position="172"/>
        <end position="193"/>
    </location>
</feature>
<dbReference type="InterPro" id="IPR007410">
    <property type="entry name" value="LpqE-like"/>
</dbReference>
<accession>A0ABS0HDL5</accession>
<keyword evidence="2" id="KW-0732">Signal</keyword>
<dbReference type="InterPro" id="IPR036182">
    <property type="entry name" value="PCuAC_sf"/>
</dbReference>
<keyword evidence="4" id="KW-1185">Reference proteome</keyword>
<feature type="chain" id="PRO_5045368570" evidence="2">
    <location>
        <begin position="21"/>
        <end position="193"/>
    </location>
</feature>
<gene>
    <name evidence="3" type="ORF">I2488_03765</name>
</gene>
<dbReference type="SUPFAM" id="SSF110087">
    <property type="entry name" value="DR1885-like metal-binding protein"/>
    <property type="match status" value="1"/>
</dbReference>
<reference evidence="3 4" key="1">
    <citation type="submission" date="2020-11" db="EMBL/GenBank/DDBJ databases">
        <title>The genome sequence of Novosphingobium sp. 1Y9A.</title>
        <authorList>
            <person name="Liu Y."/>
        </authorList>
    </citation>
    <scope>NUCLEOTIDE SEQUENCE [LARGE SCALE GENOMIC DNA]</scope>
    <source>
        <strain evidence="3 4">1Y9A</strain>
    </source>
</reference>
<evidence type="ECO:0000313" key="4">
    <source>
        <dbReference type="Proteomes" id="UP000600799"/>
    </source>
</evidence>
<dbReference type="Pfam" id="PF04314">
    <property type="entry name" value="PCuAC"/>
    <property type="match status" value="1"/>
</dbReference>
<dbReference type="InterPro" id="IPR058248">
    <property type="entry name" value="Lxx211020-like"/>
</dbReference>
<dbReference type="PROSITE" id="PS51257">
    <property type="entry name" value="PROKAR_LIPOPROTEIN"/>
    <property type="match status" value="1"/>
</dbReference>
<dbReference type="EMBL" id="JADQDC010000002">
    <property type="protein sequence ID" value="MBF9150110.1"/>
    <property type="molecule type" value="Genomic_DNA"/>
</dbReference>
<dbReference type="Proteomes" id="UP000600799">
    <property type="component" value="Unassembled WGS sequence"/>
</dbReference>
<feature type="region of interest" description="Disordered" evidence="1">
    <location>
        <begin position="162"/>
        <end position="193"/>
    </location>
</feature>
<evidence type="ECO:0000256" key="2">
    <source>
        <dbReference type="SAM" id="SignalP"/>
    </source>
</evidence>
<name>A0ABS0HDL5_9SPHN</name>
<dbReference type="RefSeq" id="WP_196274476.1">
    <property type="nucleotide sequence ID" value="NZ_JADQDC010000002.1"/>
</dbReference>
<feature type="signal peptide" evidence="2">
    <location>
        <begin position="1"/>
        <end position="20"/>
    </location>
</feature>